<comment type="caution">
    <text evidence="2">The sequence shown here is derived from an EMBL/GenBank/DDBJ whole genome shotgun (WGS) entry which is preliminary data.</text>
</comment>
<reference evidence="2 3" key="1">
    <citation type="journal article" date="2016" name="Nat. Commun.">
        <title>Thousands of microbial genomes shed light on interconnected biogeochemical processes in an aquifer system.</title>
        <authorList>
            <person name="Anantharaman K."/>
            <person name="Brown C.T."/>
            <person name="Hug L.A."/>
            <person name="Sharon I."/>
            <person name="Castelle C.J."/>
            <person name="Probst A.J."/>
            <person name="Thomas B.C."/>
            <person name="Singh A."/>
            <person name="Wilkins M.J."/>
            <person name="Karaoz U."/>
            <person name="Brodie E.L."/>
            <person name="Williams K.H."/>
            <person name="Hubbard S.S."/>
            <person name="Banfield J.F."/>
        </authorList>
    </citation>
    <scope>NUCLEOTIDE SEQUENCE [LARGE SCALE GENOMIC DNA]</scope>
</reference>
<evidence type="ECO:0000313" key="2">
    <source>
        <dbReference type="EMBL" id="OGZ11991.1"/>
    </source>
</evidence>
<feature type="transmembrane region" description="Helical" evidence="1">
    <location>
        <begin position="199"/>
        <end position="217"/>
    </location>
</feature>
<accession>A0A1G2DGB3</accession>
<protein>
    <submittedName>
        <fullName evidence="2">Uncharacterized protein</fullName>
    </submittedName>
</protein>
<dbReference type="AlphaFoldDB" id="A0A1G2DGB3"/>
<feature type="transmembrane region" description="Helical" evidence="1">
    <location>
        <begin position="237"/>
        <end position="263"/>
    </location>
</feature>
<sequence>MEKLAVHGKILVLGAVSLVLGVAFTILFYEQEPGLNFSIFAVLVVCSGLFLAYLFSRHIEREHYALMLCALFFSSMVFVRSSELLTFFNALGSLLLLLIVVGTFAGKHIKAYIPLDYIKAPFLPLRFIGPFFETFGEMLSLRRISGDRSVTKEIIRGSLMALVAIAVFAWLFASADIVFEKIFSSIVTFELDQEMVDRLILGLIATAFFIGAFGFMYRKIHPSLLSSPPEKPRNLGVIETMILLGSINVLFLIFILLQLASLFGGESHLLAAGLTYAEYARKGFFELVLVAVLSYLIISFAEKQIIKKENSHLRSFKILSGILVLQVILILISAFTRLSLYEEAYGFTDIRLYSHALMVWIAVVLVLLSHHIWTNGERALFAFRTFCTVVLLLFAMNMLDPDVFIAKKNLERYAATGQIDARYLGGLSEDALPYTIHLLDDPKQETRSDFATGLFYHYDGWDGPANQMGDHAWQSLRLSRANAQELLVQRKSAVKASMLLNSGAENSSEE</sequence>
<keyword evidence="1" id="KW-0472">Membrane</keyword>
<proteinExistence type="predicted"/>
<feature type="transmembrane region" description="Helical" evidence="1">
    <location>
        <begin position="322"/>
        <end position="340"/>
    </location>
</feature>
<evidence type="ECO:0000256" key="1">
    <source>
        <dbReference type="SAM" id="Phobius"/>
    </source>
</evidence>
<evidence type="ECO:0000313" key="3">
    <source>
        <dbReference type="Proteomes" id="UP000178534"/>
    </source>
</evidence>
<keyword evidence="1" id="KW-1133">Transmembrane helix</keyword>
<dbReference type="Proteomes" id="UP000178534">
    <property type="component" value="Unassembled WGS sequence"/>
</dbReference>
<keyword evidence="1" id="KW-0812">Transmembrane</keyword>
<dbReference type="EMBL" id="MHLP01000030">
    <property type="protein sequence ID" value="OGZ11991.1"/>
    <property type="molecule type" value="Genomic_DNA"/>
</dbReference>
<name>A0A1G2DGB3_9BACT</name>
<gene>
    <name evidence="2" type="ORF">A2942_01790</name>
</gene>
<feature type="transmembrane region" description="Helical" evidence="1">
    <location>
        <begin position="381"/>
        <end position="399"/>
    </location>
</feature>
<feature type="transmembrane region" description="Helical" evidence="1">
    <location>
        <begin position="35"/>
        <end position="56"/>
    </location>
</feature>
<feature type="transmembrane region" description="Helical" evidence="1">
    <location>
        <begin position="12"/>
        <end position="29"/>
    </location>
</feature>
<feature type="transmembrane region" description="Helical" evidence="1">
    <location>
        <begin position="63"/>
        <end position="79"/>
    </location>
</feature>
<dbReference type="STRING" id="1798665.A2942_01790"/>
<dbReference type="InterPro" id="IPR025291">
    <property type="entry name" value="DUF4153"/>
</dbReference>
<organism evidence="2 3">
    <name type="scientific">Candidatus Lloydbacteria bacterium RIFCSPLOWO2_01_FULL_50_20</name>
    <dbReference type="NCBI Taxonomy" id="1798665"/>
    <lineage>
        <taxon>Bacteria</taxon>
        <taxon>Candidatus Lloydiibacteriota</taxon>
    </lineage>
</organism>
<feature type="transmembrane region" description="Helical" evidence="1">
    <location>
        <begin position="352"/>
        <end position="369"/>
    </location>
</feature>
<feature type="transmembrane region" description="Helical" evidence="1">
    <location>
        <begin position="85"/>
        <end position="105"/>
    </location>
</feature>
<feature type="transmembrane region" description="Helical" evidence="1">
    <location>
        <begin position="283"/>
        <end position="301"/>
    </location>
</feature>
<feature type="transmembrane region" description="Helical" evidence="1">
    <location>
        <begin position="158"/>
        <end position="179"/>
    </location>
</feature>
<dbReference type="Pfam" id="PF13687">
    <property type="entry name" value="DUF4153"/>
    <property type="match status" value="1"/>
</dbReference>